<feature type="transmembrane region" description="Helical" evidence="1">
    <location>
        <begin position="32"/>
        <end position="52"/>
    </location>
</feature>
<organism evidence="2 3">
    <name type="scientific">Streptomyces osmaniensis</name>
    <dbReference type="NCBI Taxonomy" id="593134"/>
    <lineage>
        <taxon>Bacteria</taxon>
        <taxon>Bacillati</taxon>
        <taxon>Actinomycetota</taxon>
        <taxon>Actinomycetes</taxon>
        <taxon>Kitasatosporales</taxon>
        <taxon>Streptomycetaceae</taxon>
        <taxon>Streptomyces</taxon>
    </lineage>
</organism>
<accession>A0ABP6WMP2</accession>
<evidence type="ECO:0000256" key="1">
    <source>
        <dbReference type="SAM" id="Phobius"/>
    </source>
</evidence>
<protein>
    <submittedName>
        <fullName evidence="2">Uncharacterized protein</fullName>
    </submittedName>
</protein>
<dbReference type="InterPro" id="IPR045728">
    <property type="entry name" value="DUF6082"/>
</dbReference>
<keyword evidence="1" id="KW-1133">Transmembrane helix</keyword>
<dbReference type="EMBL" id="BAABCE010000007">
    <property type="protein sequence ID" value="GAA3552305.1"/>
    <property type="molecule type" value="Genomic_DNA"/>
</dbReference>
<dbReference type="Proteomes" id="UP001500707">
    <property type="component" value="Unassembled WGS sequence"/>
</dbReference>
<dbReference type="Pfam" id="PF19560">
    <property type="entry name" value="DUF6082"/>
    <property type="match status" value="1"/>
</dbReference>
<gene>
    <name evidence="2" type="ORF">GCM10022295_37840</name>
</gene>
<proteinExistence type="predicted"/>
<reference evidence="3" key="1">
    <citation type="journal article" date="2019" name="Int. J. Syst. Evol. Microbiol.">
        <title>The Global Catalogue of Microorganisms (GCM) 10K type strain sequencing project: providing services to taxonomists for standard genome sequencing and annotation.</title>
        <authorList>
            <consortium name="The Broad Institute Genomics Platform"/>
            <consortium name="The Broad Institute Genome Sequencing Center for Infectious Disease"/>
            <person name="Wu L."/>
            <person name="Ma J."/>
        </authorList>
    </citation>
    <scope>NUCLEOTIDE SEQUENCE [LARGE SCALE GENOMIC DNA]</scope>
    <source>
        <strain evidence="3">JCM 17656</strain>
    </source>
</reference>
<sequence>MLVLALTPFLLQWLAPKSVDWAGVSEISQAYGAVSVPLSVAALAGVALSLFYQAQQTRIMRDERDRAVHREMVYLAIEDPKLAACWEPPDSPMTFDRYRQLMYVNLIMGRWNAAYRLGDIDEATLRSLLAQHFRGEIGRLHWAQARTGWLSINVGGRTGRSAEFAKIAEESYRSAIAVGPAVAANDYFR</sequence>
<keyword evidence="1" id="KW-0472">Membrane</keyword>
<evidence type="ECO:0000313" key="2">
    <source>
        <dbReference type="EMBL" id="GAA3552305.1"/>
    </source>
</evidence>
<name>A0ABP6WMP2_9ACTN</name>
<keyword evidence="1" id="KW-0812">Transmembrane</keyword>
<keyword evidence="3" id="KW-1185">Reference proteome</keyword>
<evidence type="ECO:0000313" key="3">
    <source>
        <dbReference type="Proteomes" id="UP001500707"/>
    </source>
</evidence>
<comment type="caution">
    <text evidence="2">The sequence shown here is derived from an EMBL/GenBank/DDBJ whole genome shotgun (WGS) entry which is preliminary data.</text>
</comment>